<dbReference type="SUPFAM" id="SSF51120">
    <property type="entry name" value="beta-Roll"/>
    <property type="match status" value="3"/>
</dbReference>
<proteinExistence type="predicted"/>
<name>A0A145VR04_9PROT</name>
<dbReference type="PROSITE" id="PS00330">
    <property type="entry name" value="HEMOLYSIN_CALCIUM"/>
    <property type="match status" value="1"/>
</dbReference>
<feature type="region of interest" description="Disordered" evidence="3">
    <location>
        <begin position="114"/>
        <end position="136"/>
    </location>
</feature>
<dbReference type="Proteomes" id="UP000076066">
    <property type="component" value="Plasmid unnamed 2"/>
</dbReference>
<evidence type="ECO:0000256" key="2">
    <source>
        <dbReference type="ARBA" id="ARBA00022525"/>
    </source>
</evidence>
<gene>
    <name evidence="4" type="ORF">AY555_10855</name>
</gene>
<reference evidence="4 5" key="1">
    <citation type="submission" date="2016-02" db="EMBL/GenBank/DDBJ databases">
        <title>Complete Genome of H5569, the type strain of the newly described species Haematospirillium jordaniae.</title>
        <authorList>
            <person name="Nicholson A.C."/>
            <person name="Humrighouse B.W."/>
            <person name="Loparov V."/>
            <person name="McQuiston J.R."/>
        </authorList>
    </citation>
    <scope>NUCLEOTIDE SEQUENCE [LARGE SCALE GENOMIC DNA]</scope>
    <source>
        <strain evidence="4 5">H5569</strain>
        <plasmid evidence="5">Plasmid unnamed 2</plasmid>
    </source>
</reference>
<keyword evidence="5" id="KW-1185">Reference proteome</keyword>
<dbReference type="GO" id="GO:0005509">
    <property type="term" value="F:calcium ion binding"/>
    <property type="evidence" value="ECO:0007669"/>
    <property type="project" value="InterPro"/>
</dbReference>
<keyword evidence="4" id="KW-0614">Plasmid</keyword>
<evidence type="ECO:0000313" key="4">
    <source>
        <dbReference type="EMBL" id="AMW35862.1"/>
    </source>
</evidence>
<dbReference type="PANTHER" id="PTHR38340:SF1">
    <property type="entry name" value="S-LAYER PROTEIN"/>
    <property type="match status" value="1"/>
</dbReference>
<geneLocation type="plasmid" evidence="4 5">
    <name>unnamed 2</name>
</geneLocation>
<dbReference type="Pfam" id="PF00353">
    <property type="entry name" value="HemolysinCabind"/>
    <property type="match status" value="2"/>
</dbReference>
<dbReference type="PANTHER" id="PTHR38340">
    <property type="entry name" value="S-LAYER PROTEIN"/>
    <property type="match status" value="1"/>
</dbReference>
<dbReference type="KEGG" id="hjo:AY555_10855"/>
<dbReference type="AlphaFoldDB" id="A0A145VR04"/>
<dbReference type="PRINTS" id="PR00313">
    <property type="entry name" value="CABNDNGRPT"/>
</dbReference>
<dbReference type="GO" id="GO:0005576">
    <property type="term" value="C:extracellular region"/>
    <property type="evidence" value="ECO:0007669"/>
    <property type="project" value="UniProtKB-SubCell"/>
</dbReference>
<evidence type="ECO:0008006" key="6">
    <source>
        <dbReference type="Google" id="ProtNLM"/>
    </source>
</evidence>
<dbReference type="EMBL" id="CP014527">
    <property type="protein sequence ID" value="AMW35862.1"/>
    <property type="molecule type" value="Genomic_DNA"/>
</dbReference>
<keyword evidence="2" id="KW-0964">Secreted</keyword>
<dbReference type="InterPro" id="IPR018511">
    <property type="entry name" value="Hemolysin-typ_Ca-bd_CS"/>
</dbReference>
<accession>A0A145VR04</accession>
<dbReference type="InterPro" id="IPR001343">
    <property type="entry name" value="Hemolysn_Ca-bd"/>
</dbReference>
<dbReference type="InterPro" id="IPR050557">
    <property type="entry name" value="RTX_toxin/Mannuronan_C5-epim"/>
</dbReference>
<protein>
    <recommendedName>
        <fullName evidence="6">Haemolysin-type calcium binding-related domain-containing protein</fullName>
    </recommendedName>
</protein>
<sequence length="383" mass="41637">MIGASSTDYFKGGEGSDTFIIAKNSDSDDQIKDFDPNDPEEKIDLSAFHESLSTFEDVQARLSVSGKPGYGAYLDLGNGQKLGLKGVKIQDLQASHFYWSQNESEIKARAHAANARNGSQQKEEGTIQKGGDGNDILNGGSGKDILIGGLGSDDLHGRGGNDIIYLDGDSYQSMTIGRNGIVVNTGIASGGSGDDTFIVRETGENLITDFEVGNRNEKIDVSALGIKQFSELKFSSGMSLTYDNVTYVNMVDILHASTGKNIVTLLVEGSDPISKINPYSFIFQSQGDDILTGTDGNDIYTIDADPGSTNTVINFEYWRSQEYIDLSAFRGQFSDFQDLQGRLSQHGDDTHLDLGHDQTLVLQNIELTALQTGDFRWSQFDLI</sequence>
<evidence type="ECO:0000256" key="3">
    <source>
        <dbReference type="SAM" id="MobiDB-lite"/>
    </source>
</evidence>
<dbReference type="InterPro" id="IPR011049">
    <property type="entry name" value="Serralysin-like_metalloprot_C"/>
</dbReference>
<comment type="subcellular location">
    <subcellularLocation>
        <location evidence="1">Secreted</location>
    </subcellularLocation>
</comment>
<evidence type="ECO:0000313" key="5">
    <source>
        <dbReference type="Proteomes" id="UP000076066"/>
    </source>
</evidence>
<dbReference type="Gene3D" id="2.150.10.10">
    <property type="entry name" value="Serralysin-like metalloprotease, C-terminal"/>
    <property type="match status" value="3"/>
</dbReference>
<organism evidence="4 5">
    <name type="scientific">Haematospirillum jordaniae</name>
    <dbReference type="NCBI Taxonomy" id="1549855"/>
    <lineage>
        <taxon>Bacteria</taxon>
        <taxon>Pseudomonadati</taxon>
        <taxon>Pseudomonadota</taxon>
        <taxon>Alphaproteobacteria</taxon>
        <taxon>Rhodospirillales</taxon>
        <taxon>Novispirillaceae</taxon>
        <taxon>Haematospirillum</taxon>
    </lineage>
</organism>
<evidence type="ECO:0000256" key="1">
    <source>
        <dbReference type="ARBA" id="ARBA00004613"/>
    </source>
</evidence>